<dbReference type="EMBL" id="FOJW01000010">
    <property type="protein sequence ID" value="SFB22966.1"/>
    <property type="molecule type" value="Genomic_DNA"/>
</dbReference>
<dbReference type="STRING" id="237679.SAMN04488072_110124"/>
<feature type="transmembrane region" description="Helical" evidence="1">
    <location>
        <begin position="76"/>
        <end position="96"/>
    </location>
</feature>
<evidence type="ECO:0000313" key="2">
    <source>
        <dbReference type="EMBL" id="SFB22966.1"/>
    </source>
</evidence>
<proteinExistence type="predicted"/>
<organism evidence="2 3">
    <name type="scientific">Lentibacillus halodurans</name>
    <dbReference type="NCBI Taxonomy" id="237679"/>
    <lineage>
        <taxon>Bacteria</taxon>
        <taxon>Bacillati</taxon>
        <taxon>Bacillota</taxon>
        <taxon>Bacilli</taxon>
        <taxon>Bacillales</taxon>
        <taxon>Bacillaceae</taxon>
        <taxon>Lentibacillus</taxon>
    </lineage>
</organism>
<accession>A0A1I0ZCW1</accession>
<keyword evidence="3" id="KW-1185">Reference proteome</keyword>
<keyword evidence="1" id="KW-1133">Transmembrane helix</keyword>
<dbReference type="Proteomes" id="UP000198642">
    <property type="component" value="Unassembled WGS sequence"/>
</dbReference>
<gene>
    <name evidence="2" type="ORF">SAMN04488072_110124</name>
</gene>
<reference evidence="2 3" key="1">
    <citation type="submission" date="2016-10" db="EMBL/GenBank/DDBJ databases">
        <authorList>
            <person name="de Groot N.N."/>
        </authorList>
    </citation>
    <scope>NUCLEOTIDE SEQUENCE [LARGE SCALE GENOMIC DNA]</scope>
    <source>
        <strain evidence="2 3">CGMCC 1.3702</strain>
    </source>
</reference>
<keyword evidence="1" id="KW-0472">Membrane</keyword>
<name>A0A1I0ZCW1_9BACI</name>
<evidence type="ECO:0000256" key="1">
    <source>
        <dbReference type="SAM" id="Phobius"/>
    </source>
</evidence>
<dbReference type="AlphaFoldDB" id="A0A1I0ZCW1"/>
<feature type="transmembrane region" description="Helical" evidence="1">
    <location>
        <begin position="48"/>
        <end position="70"/>
    </location>
</feature>
<keyword evidence="1" id="KW-0812">Transmembrane</keyword>
<sequence length="107" mass="11702">MFSFLSTIGRTSGIKGSAQIAIVKAFNGINPCEIILKGKKGGAYFMKYIRGMYVSLVLIILVILVNTTFFDNEYSGIATFACLGLFIIGTAFFINAKQLKISNEEKS</sequence>
<evidence type="ECO:0000313" key="3">
    <source>
        <dbReference type="Proteomes" id="UP000198642"/>
    </source>
</evidence>
<protein>
    <submittedName>
        <fullName evidence="2">Uncharacterized protein</fullName>
    </submittedName>
</protein>